<dbReference type="Proteomes" id="UP000287756">
    <property type="component" value="Chromosome"/>
</dbReference>
<name>A0A410MBE1_9BACI</name>
<sequence>MATAIFGAGCFWGVEAFFEKFEGVTMTKVGYIGGKLEHPSYEQVKAGGTGHAEAVKIDYDPTVITYAELVNIFFEAHDPTSRNRQGIDIGHQYRSVIFYSEASQKYIADEKIKEWEEKGVFKRRIVTTVEKATTFYEAEEHHQKYLQKNGSVACGIG</sequence>
<dbReference type="KEGG" id="hli:HLI_07070"/>
<dbReference type="GO" id="GO:0033744">
    <property type="term" value="F:L-methionine:thioredoxin-disulfide S-oxidoreductase activity"/>
    <property type="evidence" value="ECO:0007669"/>
    <property type="project" value="RHEA"/>
</dbReference>
<evidence type="ECO:0000256" key="2">
    <source>
        <dbReference type="ARBA" id="ARBA00023002"/>
    </source>
</evidence>
<dbReference type="Gene3D" id="3.30.1060.10">
    <property type="entry name" value="Peptide methionine sulphoxide reductase MsrA"/>
    <property type="match status" value="1"/>
</dbReference>
<proteinExistence type="inferred from homology"/>
<evidence type="ECO:0000256" key="5">
    <source>
        <dbReference type="HAMAP-Rule" id="MF_01401"/>
    </source>
</evidence>
<dbReference type="NCBIfam" id="TIGR00401">
    <property type="entry name" value="msrA"/>
    <property type="match status" value="1"/>
</dbReference>
<evidence type="ECO:0000256" key="3">
    <source>
        <dbReference type="ARBA" id="ARBA00047806"/>
    </source>
</evidence>
<dbReference type="PANTHER" id="PTHR43774:SF1">
    <property type="entry name" value="PEPTIDE METHIONINE SULFOXIDE REDUCTASE MSRA 2"/>
    <property type="match status" value="1"/>
</dbReference>
<feature type="active site" evidence="5">
    <location>
        <position position="10"/>
    </location>
</feature>
<protein>
    <recommendedName>
        <fullName evidence="5">Peptide methionine sulfoxide reductase MsrA</fullName>
        <shortName evidence="5">Protein-methionine-S-oxide reductase</shortName>
        <ecNumber evidence="5">1.8.4.11</ecNumber>
    </recommendedName>
    <alternativeName>
        <fullName evidence="5">Peptide-methionine (S)-S-oxide reductase</fullName>
        <shortName evidence="5">Peptide Met(O) reductase</shortName>
    </alternativeName>
</protein>
<dbReference type="SUPFAM" id="SSF55068">
    <property type="entry name" value="Peptide methionine sulfoxide reductase"/>
    <property type="match status" value="1"/>
</dbReference>
<dbReference type="HAMAP" id="MF_01401">
    <property type="entry name" value="MsrA"/>
    <property type="match status" value="1"/>
</dbReference>
<dbReference type="RefSeq" id="WP_128524199.1">
    <property type="nucleotide sequence ID" value="NZ_CANLVY010000002.1"/>
</dbReference>
<dbReference type="PANTHER" id="PTHR43774">
    <property type="entry name" value="PEPTIDE METHIONINE SULFOXIDE REDUCTASE"/>
    <property type="match status" value="1"/>
</dbReference>
<keyword evidence="2 5" id="KW-0560">Oxidoreductase</keyword>
<dbReference type="InterPro" id="IPR002569">
    <property type="entry name" value="Met_Sox_Rdtase_MsrA_dom"/>
</dbReference>
<evidence type="ECO:0000313" key="8">
    <source>
        <dbReference type="Proteomes" id="UP000287756"/>
    </source>
</evidence>
<reference evidence="7 8" key="1">
    <citation type="submission" date="2018-01" db="EMBL/GenBank/DDBJ databases">
        <title>The whole genome sequencing and assembly of Halobacillus litoralis ERB031 strain.</title>
        <authorList>
            <person name="Lee S.-J."/>
            <person name="Park M.-K."/>
            <person name="Kim J.-Y."/>
            <person name="Lee Y.-J."/>
            <person name="Yi H."/>
            <person name="Bahn Y.-S."/>
            <person name="Kim J.F."/>
            <person name="Lee D.-W."/>
        </authorList>
    </citation>
    <scope>NUCLEOTIDE SEQUENCE [LARGE SCALE GENOMIC DNA]</scope>
    <source>
        <strain evidence="7 8">ERB 031</strain>
    </source>
</reference>
<comment type="similarity">
    <text evidence="1 5">Belongs to the MsrA Met sulfoxide reductase family.</text>
</comment>
<dbReference type="Pfam" id="PF01625">
    <property type="entry name" value="PMSR"/>
    <property type="match status" value="1"/>
</dbReference>
<evidence type="ECO:0000256" key="1">
    <source>
        <dbReference type="ARBA" id="ARBA00005591"/>
    </source>
</evidence>
<dbReference type="GO" id="GO:0008113">
    <property type="term" value="F:peptide-methionine (S)-S-oxide reductase activity"/>
    <property type="evidence" value="ECO:0007669"/>
    <property type="project" value="UniProtKB-UniRule"/>
</dbReference>
<dbReference type="EMBL" id="CP026118">
    <property type="protein sequence ID" value="QAS51998.1"/>
    <property type="molecule type" value="Genomic_DNA"/>
</dbReference>
<evidence type="ECO:0000256" key="4">
    <source>
        <dbReference type="ARBA" id="ARBA00048782"/>
    </source>
</evidence>
<dbReference type="OrthoDB" id="4174719at2"/>
<comment type="catalytic activity">
    <reaction evidence="3 5">
        <text>L-methionyl-[protein] + [thioredoxin]-disulfide + H2O = L-methionyl-(S)-S-oxide-[protein] + [thioredoxin]-dithiol</text>
        <dbReference type="Rhea" id="RHEA:14217"/>
        <dbReference type="Rhea" id="RHEA-COMP:10698"/>
        <dbReference type="Rhea" id="RHEA-COMP:10700"/>
        <dbReference type="Rhea" id="RHEA-COMP:12313"/>
        <dbReference type="Rhea" id="RHEA-COMP:12315"/>
        <dbReference type="ChEBI" id="CHEBI:15377"/>
        <dbReference type="ChEBI" id="CHEBI:16044"/>
        <dbReference type="ChEBI" id="CHEBI:29950"/>
        <dbReference type="ChEBI" id="CHEBI:44120"/>
        <dbReference type="ChEBI" id="CHEBI:50058"/>
        <dbReference type="EC" id="1.8.4.11"/>
    </reaction>
</comment>
<feature type="domain" description="Peptide methionine sulphoxide reductase MsrA" evidence="6">
    <location>
        <begin position="3"/>
        <end position="152"/>
    </location>
</feature>
<dbReference type="InterPro" id="IPR036509">
    <property type="entry name" value="Met_Sox_Rdtase_MsrA_sf"/>
</dbReference>
<evidence type="ECO:0000259" key="6">
    <source>
        <dbReference type="Pfam" id="PF01625"/>
    </source>
</evidence>
<organism evidence="7 8">
    <name type="scientific">Halobacillus litoralis</name>
    <dbReference type="NCBI Taxonomy" id="45668"/>
    <lineage>
        <taxon>Bacteria</taxon>
        <taxon>Bacillati</taxon>
        <taxon>Bacillota</taxon>
        <taxon>Bacilli</taxon>
        <taxon>Bacillales</taxon>
        <taxon>Bacillaceae</taxon>
        <taxon>Halobacillus</taxon>
    </lineage>
</organism>
<gene>
    <name evidence="5 7" type="primary">msrA</name>
    <name evidence="7" type="ORF">HLI_07070</name>
</gene>
<comment type="function">
    <text evidence="5">Has an important function as a repair enzyme for proteins that have been inactivated by oxidation. Catalyzes the reversible oxidation-reduction of methionine sulfoxide in proteins to methionine.</text>
</comment>
<evidence type="ECO:0000313" key="7">
    <source>
        <dbReference type="EMBL" id="QAS51998.1"/>
    </source>
</evidence>
<dbReference type="EC" id="1.8.4.11" evidence="5"/>
<dbReference type="AlphaFoldDB" id="A0A410MBE1"/>
<accession>A0A410MBE1</accession>
<comment type="catalytic activity">
    <reaction evidence="4 5">
        <text>[thioredoxin]-disulfide + L-methionine + H2O = L-methionine (S)-S-oxide + [thioredoxin]-dithiol</text>
        <dbReference type="Rhea" id="RHEA:19993"/>
        <dbReference type="Rhea" id="RHEA-COMP:10698"/>
        <dbReference type="Rhea" id="RHEA-COMP:10700"/>
        <dbReference type="ChEBI" id="CHEBI:15377"/>
        <dbReference type="ChEBI" id="CHEBI:29950"/>
        <dbReference type="ChEBI" id="CHEBI:50058"/>
        <dbReference type="ChEBI" id="CHEBI:57844"/>
        <dbReference type="ChEBI" id="CHEBI:58772"/>
        <dbReference type="EC" id="1.8.4.11"/>
    </reaction>
</comment>